<feature type="domain" description="Peptidase M60" evidence="3">
    <location>
        <begin position="759"/>
        <end position="1095"/>
    </location>
</feature>
<keyword evidence="5" id="KW-1185">Reference proteome</keyword>
<name>A0A3G8LGJ1_9MOLU</name>
<dbReference type="SMART" id="SM01276">
    <property type="entry name" value="M60-like"/>
    <property type="match status" value="1"/>
</dbReference>
<keyword evidence="2" id="KW-0732">Signal</keyword>
<dbReference type="Pfam" id="PF13402">
    <property type="entry name" value="Peptidase_M60"/>
    <property type="match status" value="1"/>
</dbReference>
<gene>
    <name evidence="4" type="ORF">EGN60_00260</name>
</gene>
<protein>
    <recommendedName>
        <fullName evidence="3">Peptidase M60 domain-containing protein</fullName>
    </recommendedName>
</protein>
<evidence type="ECO:0000313" key="4">
    <source>
        <dbReference type="EMBL" id="AZG68415.1"/>
    </source>
</evidence>
<dbReference type="InterPro" id="IPR031161">
    <property type="entry name" value="Peptidase_M60_dom"/>
</dbReference>
<dbReference type="Proteomes" id="UP000275883">
    <property type="component" value="Chromosome"/>
</dbReference>
<evidence type="ECO:0000256" key="1">
    <source>
        <dbReference type="SAM" id="Coils"/>
    </source>
</evidence>
<sequence length="1676" mass="191336">MKKTKKMKKILFSITPLMATTGFLALSCIKPHKKVEIISTNNNEAFERLDELNKAARKVSVTFKGDKAQTTTKSVTIDQIVFDNFDKEKFKIAQPELLAQEDSIIISFNLMTSDNSLISDKIKLEISGFKQDSAVRISSFEKALEKSSIAMTNNGYFESNDSPMTLSFAPFSDQIQPTKYTWYLNGQKQASTENTFSLSRSSITADAEVALEVTASIENQSFTKKFTQTVHYQNPLSNITLSASNGGKLIDNKAQLTLNLGSHTESLSTTWYFNDEAFRAESFNVASVSSSGTYKAKVTNLEGISFITNSVTIQSAEDAIVAQPEIRRLQNFSIQDNLNTSIDSVGVALKTGIQKSDPTAIRKENLQFTNLDENKYEVKDLQLKPNGSVLNVTFKIKQKNSEVASTVTKELKIDGFTASTNEQTLLQQKLDASTVVVSNNGYFLSNDDRLSLTFIPSSKDLKIKSYKWYKDNILVYESNVPNLFILNSDLNANATYKLEVVAQKDSYTANKTFDNIIVYKKNPLQEIDLVAKDRGLLLEGQGEIALNLKGHTNNFKTQWFLYDTEVHKGDVINKTPVTEKGEYHALLSTIDGIKWKTNNVFISELEHRNLNPVFASKMTDTIHPTTYSEKILGYKNRTPNNKTYETELLKTYAQYGFKYPGWQYNYEGGKNNSNSFITIPTRSTNNSLNISDLVFNERVPQELDENGQPVKYNNAAWIKKQIANNILKKHPAADLWYKRQITEDTQAIEKEFFISTQISGPNALGVYIPAGEVAEIEFTPETYAYLKSKYGNNTKDNLPISFTLNKNYWDNRAFNDSGRISNRYPFVQTNFTYKFSEIDPATRRIKIGSPFGGSITAEIGNFGDDRGKMSLDFIVHNVVENLHYVYGLTTKEDWDRQVLMLKQNKINASVASLNGYFYSIITPFTDIDRVAGVKFDDLTFPEEAMRKWESFYRGSQVWNDYGGPKIALNYCNDVWGGAGAWGGGGNLWAPIGWSTNYFTKNNEFNFGGWGNYHEINHNFQANQDPFSVNDHGWTNIPSVYNLSYLNDGSRLRNLENVDGSFARDWSILASGYSTALSWVGASWYAMYSNMIYNLGPDNFANWVKSSAANGKSWIDDKKGGNPIDTVNYLSKFFKLNLYYALLPYKTLVKTGKTMAYSLPYRPNIEDHSEEINAAKEKADKAKAANDEAIQALDVWRQNYSRSTGEEKKRLQAERESINSKLDDTRIDYFVAKAALDKLLEKYPNQDKIAKFAEMEKYPAMDFLGNIYAAGQYFYNSQTKEFEYTSDTQAPFEIPGGTPYTFDFEKAINSVNKNFRFKEVQFEPTTKWGGTLKYVDGDTSKKRVLYTPNNLYLDRNDEFDVTIIPSDNWDGKPTKYVPGYKFKIKIRHVLNKPTLYIYDTIQPENGLSFGSLDSALDKHKAMKSVPKIAVMDYKTGDINYFRFNSKQPEKFARKLIIEKLKFVAPDNGQFDIIGNVDDFGRILINDKKVLDVKKRTNDYKKIGSYEFRKGEIYNIEIITYNWSGEGRANYYLQKDNQKYYFEDYSLSDQLPEEVYRGKINEILNDDKYKYHLRLKDQHSIDPKLAFRQTPKTDYIRSGYQFSASGPNGAQNKGITRVADNNQDTQYENWQADESQFVWTFEKPTSISYFDVFPKKHWDQWKFVPKQYNLQIQTKKAK</sequence>
<dbReference type="KEGG" id="mstr:EGN60_00260"/>
<dbReference type="RefSeq" id="WP_124724110.1">
    <property type="nucleotide sequence ID" value="NZ_CP034044.1"/>
</dbReference>
<evidence type="ECO:0000256" key="2">
    <source>
        <dbReference type="SAM" id="SignalP"/>
    </source>
</evidence>
<dbReference type="PROSITE" id="PS51257">
    <property type="entry name" value="PROKAR_LIPOPROTEIN"/>
    <property type="match status" value="1"/>
</dbReference>
<keyword evidence="1" id="KW-0175">Coiled coil</keyword>
<dbReference type="OrthoDB" id="393070at2"/>
<proteinExistence type="predicted"/>
<reference evidence="4 5" key="1">
    <citation type="submission" date="2018-11" db="EMBL/GenBank/DDBJ databases">
        <title>Genome sequence of Mycoplasma struthionis sp. nov.</title>
        <authorList>
            <person name="Spergser J."/>
        </authorList>
    </citation>
    <scope>NUCLEOTIDE SEQUENCE [LARGE SCALE GENOMIC DNA]</scope>
    <source>
        <strain evidence="4 5">237IA</strain>
    </source>
</reference>
<feature type="coiled-coil region" evidence="1">
    <location>
        <begin position="1164"/>
        <end position="1227"/>
    </location>
</feature>
<dbReference type="PROSITE" id="PS51723">
    <property type="entry name" value="PEPTIDASE_M60"/>
    <property type="match status" value="1"/>
</dbReference>
<organism evidence="4 5">
    <name type="scientific">Mycoplasma struthionis</name>
    <dbReference type="NCBI Taxonomy" id="538220"/>
    <lineage>
        <taxon>Bacteria</taxon>
        <taxon>Bacillati</taxon>
        <taxon>Mycoplasmatota</taxon>
        <taxon>Mollicutes</taxon>
        <taxon>Mycoplasmataceae</taxon>
        <taxon>Mycoplasma</taxon>
    </lineage>
</organism>
<dbReference type="EMBL" id="CP034044">
    <property type="protein sequence ID" value="AZG68415.1"/>
    <property type="molecule type" value="Genomic_DNA"/>
</dbReference>
<accession>A0A3G8LGJ1</accession>
<feature type="chain" id="PRO_5018223825" description="Peptidase M60 domain-containing protein" evidence="2">
    <location>
        <begin position="20"/>
        <end position="1676"/>
    </location>
</feature>
<evidence type="ECO:0000259" key="3">
    <source>
        <dbReference type="PROSITE" id="PS51723"/>
    </source>
</evidence>
<evidence type="ECO:0000313" key="5">
    <source>
        <dbReference type="Proteomes" id="UP000275883"/>
    </source>
</evidence>
<feature type="signal peptide" evidence="2">
    <location>
        <begin position="1"/>
        <end position="19"/>
    </location>
</feature>